<dbReference type="Proteomes" id="UP000274762">
    <property type="component" value="Unassembled WGS sequence"/>
</dbReference>
<evidence type="ECO:0000256" key="5">
    <source>
        <dbReference type="SAM" id="MobiDB-lite"/>
    </source>
</evidence>
<organism evidence="7 8">
    <name type="scientific">Williamsia marianensis</name>
    <dbReference type="NCBI Taxonomy" id="85044"/>
    <lineage>
        <taxon>Bacteria</taxon>
        <taxon>Bacillati</taxon>
        <taxon>Actinomycetota</taxon>
        <taxon>Actinomycetes</taxon>
        <taxon>Mycobacteriales</taxon>
        <taxon>Nocardiaceae</taxon>
        <taxon>Williamsia</taxon>
    </lineage>
</organism>
<dbReference type="InterPro" id="IPR006162">
    <property type="entry name" value="Ppantetheine_attach_site"/>
</dbReference>
<proteinExistence type="inferred from homology"/>
<name>A0A495JZN8_WILMA</name>
<dbReference type="GO" id="GO:0008610">
    <property type="term" value="P:lipid biosynthetic process"/>
    <property type="evidence" value="ECO:0007669"/>
    <property type="project" value="UniProtKB-ARBA"/>
</dbReference>
<dbReference type="InterPro" id="IPR029058">
    <property type="entry name" value="AB_hydrolase_fold"/>
</dbReference>
<dbReference type="SUPFAM" id="SSF56801">
    <property type="entry name" value="Acetyl-CoA synthetase-like"/>
    <property type="match status" value="4"/>
</dbReference>
<dbReference type="GO" id="GO:0047527">
    <property type="term" value="F:2,3-dihydroxybenzoate-serine ligase activity"/>
    <property type="evidence" value="ECO:0007669"/>
    <property type="project" value="TreeGrafter"/>
</dbReference>
<dbReference type="Pfam" id="PF00668">
    <property type="entry name" value="Condensation"/>
    <property type="match status" value="4"/>
</dbReference>
<dbReference type="Pfam" id="PF13193">
    <property type="entry name" value="AMP-binding_C"/>
    <property type="match status" value="2"/>
</dbReference>
<dbReference type="Gene3D" id="3.30.559.30">
    <property type="entry name" value="Nonribosomal peptide synthetase, condensation domain"/>
    <property type="match status" value="4"/>
</dbReference>
<keyword evidence="4" id="KW-0597">Phosphoprotein</keyword>
<dbReference type="SUPFAM" id="SSF47336">
    <property type="entry name" value="ACP-like"/>
    <property type="match status" value="4"/>
</dbReference>
<feature type="domain" description="Carrier" evidence="6">
    <location>
        <begin position="4244"/>
        <end position="4319"/>
    </location>
</feature>
<dbReference type="FunFam" id="3.30.300.30:FF:000010">
    <property type="entry name" value="Enterobactin synthetase component F"/>
    <property type="match status" value="1"/>
</dbReference>
<protein>
    <submittedName>
        <fullName evidence="7">Amino acid adenylation domain-containing protein</fullName>
    </submittedName>
</protein>
<dbReference type="Gene3D" id="3.30.559.10">
    <property type="entry name" value="Chloramphenicol acetyltransferase-like domain"/>
    <property type="match status" value="4"/>
</dbReference>
<dbReference type="SMART" id="SM00823">
    <property type="entry name" value="PKS_PP"/>
    <property type="match status" value="4"/>
</dbReference>
<dbReference type="SMART" id="SM01294">
    <property type="entry name" value="PKS_PP_betabranch"/>
    <property type="match status" value="1"/>
</dbReference>
<comment type="caution">
    <text evidence="7">The sequence shown here is derived from an EMBL/GenBank/DDBJ whole genome shotgun (WGS) entry which is preliminary data.</text>
</comment>
<dbReference type="InterPro" id="IPR000873">
    <property type="entry name" value="AMP-dep_synth/lig_dom"/>
</dbReference>
<evidence type="ECO:0000256" key="1">
    <source>
        <dbReference type="ARBA" id="ARBA00001957"/>
    </source>
</evidence>
<dbReference type="Gene3D" id="3.30.300.30">
    <property type="match status" value="4"/>
</dbReference>
<dbReference type="InterPro" id="IPR020806">
    <property type="entry name" value="PKS_PP-bd"/>
</dbReference>
<dbReference type="Gene3D" id="3.40.50.1820">
    <property type="entry name" value="alpha/beta hydrolase"/>
    <property type="match status" value="1"/>
</dbReference>
<dbReference type="Pfam" id="PF00501">
    <property type="entry name" value="AMP-binding"/>
    <property type="match status" value="4"/>
</dbReference>
<dbReference type="FunFam" id="3.40.50.12780:FF:000012">
    <property type="entry name" value="Non-ribosomal peptide synthetase"/>
    <property type="match status" value="2"/>
</dbReference>
<dbReference type="Gene3D" id="3.40.50.12780">
    <property type="entry name" value="N-terminal domain of ligase-like"/>
    <property type="match status" value="1"/>
</dbReference>
<dbReference type="FunFam" id="2.30.38.10:FF:000001">
    <property type="entry name" value="Non-ribosomal peptide synthetase PvdI"/>
    <property type="match status" value="1"/>
</dbReference>
<feature type="domain" description="Carrier" evidence="6">
    <location>
        <begin position="2094"/>
        <end position="2171"/>
    </location>
</feature>
<evidence type="ECO:0000256" key="4">
    <source>
        <dbReference type="ARBA" id="ARBA00022553"/>
    </source>
</evidence>
<dbReference type="NCBIfam" id="NF004282">
    <property type="entry name" value="PRK05691.1"/>
    <property type="match status" value="4"/>
</dbReference>
<dbReference type="InterPro" id="IPR001031">
    <property type="entry name" value="Thioesterase"/>
</dbReference>
<dbReference type="UniPathway" id="UPA00011"/>
<dbReference type="InterPro" id="IPR010071">
    <property type="entry name" value="AA_adenyl_dom"/>
</dbReference>
<comment type="similarity">
    <text evidence="2">Belongs to the ATP-dependent AMP-binding enzyme family.</text>
</comment>
<dbReference type="Gene3D" id="1.10.1200.10">
    <property type="entry name" value="ACP-like"/>
    <property type="match status" value="3"/>
</dbReference>
<feature type="domain" description="Carrier" evidence="6">
    <location>
        <begin position="1028"/>
        <end position="1103"/>
    </location>
</feature>
<dbReference type="PROSITE" id="PS00012">
    <property type="entry name" value="PHOSPHOPANTETHEINE"/>
    <property type="match status" value="3"/>
</dbReference>
<dbReference type="PANTHER" id="PTHR45527">
    <property type="entry name" value="NONRIBOSOMAL PEPTIDE SYNTHETASE"/>
    <property type="match status" value="1"/>
</dbReference>
<dbReference type="NCBIfam" id="TIGR01733">
    <property type="entry name" value="AA-adenyl-dom"/>
    <property type="match status" value="4"/>
</dbReference>
<dbReference type="Pfam" id="PF00975">
    <property type="entry name" value="Thioesterase"/>
    <property type="match status" value="1"/>
</dbReference>
<dbReference type="Gene3D" id="2.30.38.10">
    <property type="entry name" value="Luciferase, Domain 3"/>
    <property type="match status" value="3"/>
</dbReference>
<dbReference type="GO" id="GO:0005829">
    <property type="term" value="C:cytosol"/>
    <property type="evidence" value="ECO:0007669"/>
    <property type="project" value="TreeGrafter"/>
</dbReference>
<dbReference type="CDD" id="cd19540">
    <property type="entry name" value="LCL_NRPS-like"/>
    <property type="match status" value="3"/>
</dbReference>
<evidence type="ECO:0000313" key="7">
    <source>
        <dbReference type="EMBL" id="RKR94467.1"/>
    </source>
</evidence>
<feature type="region of interest" description="Disordered" evidence="5">
    <location>
        <begin position="4229"/>
        <end position="4248"/>
    </location>
</feature>
<dbReference type="FunFam" id="3.40.50.980:FF:000001">
    <property type="entry name" value="Non-ribosomal peptide synthetase"/>
    <property type="match status" value="4"/>
</dbReference>
<keyword evidence="3" id="KW-0596">Phosphopantetheine</keyword>
<dbReference type="GO" id="GO:0009239">
    <property type="term" value="P:enterobactin biosynthetic process"/>
    <property type="evidence" value="ECO:0007669"/>
    <property type="project" value="TreeGrafter"/>
</dbReference>
<dbReference type="InterPro" id="IPR023213">
    <property type="entry name" value="CAT-like_dom_sf"/>
</dbReference>
<evidence type="ECO:0000256" key="3">
    <source>
        <dbReference type="ARBA" id="ARBA00022450"/>
    </source>
</evidence>
<dbReference type="PROSITE" id="PS50075">
    <property type="entry name" value="CARRIER"/>
    <property type="match status" value="4"/>
</dbReference>
<dbReference type="GO" id="GO:0043041">
    <property type="term" value="P:amino acid activation for nonribosomal peptide biosynthetic process"/>
    <property type="evidence" value="ECO:0007669"/>
    <property type="project" value="TreeGrafter"/>
</dbReference>
<dbReference type="Pfam" id="PF00550">
    <property type="entry name" value="PP-binding"/>
    <property type="match status" value="4"/>
</dbReference>
<dbReference type="SUPFAM" id="SSF52777">
    <property type="entry name" value="CoA-dependent acyltransferases"/>
    <property type="match status" value="8"/>
</dbReference>
<accession>A0A495JZN8</accession>
<dbReference type="InterPro" id="IPR020845">
    <property type="entry name" value="AMP-binding_CS"/>
</dbReference>
<feature type="region of interest" description="Disordered" evidence="5">
    <location>
        <begin position="2075"/>
        <end position="2097"/>
    </location>
</feature>
<comment type="cofactor">
    <cofactor evidence="1">
        <name>pantetheine 4'-phosphate</name>
        <dbReference type="ChEBI" id="CHEBI:47942"/>
    </cofactor>
</comment>
<dbReference type="InterPro" id="IPR036736">
    <property type="entry name" value="ACP-like_sf"/>
</dbReference>
<gene>
    <name evidence="7" type="ORF">DFJ75_1263</name>
</gene>
<reference evidence="7 8" key="1">
    <citation type="submission" date="2018-10" db="EMBL/GenBank/DDBJ databases">
        <title>Sequencing the genomes of 1000 actinobacteria strains.</title>
        <authorList>
            <person name="Klenk H.-P."/>
        </authorList>
    </citation>
    <scope>NUCLEOTIDE SEQUENCE [LARGE SCALE GENOMIC DNA]</scope>
    <source>
        <strain evidence="7 8">DSM 44343</strain>
    </source>
</reference>
<dbReference type="PANTHER" id="PTHR45527:SF1">
    <property type="entry name" value="FATTY ACID SYNTHASE"/>
    <property type="match status" value="1"/>
</dbReference>
<dbReference type="SUPFAM" id="SSF53474">
    <property type="entry name" value="alpha/beta-Hydrolases"/>
    <property type="match status" value="1"/>
</dbReference>
<sequence>MKRAFSGTSMPETIGTDQDLVVAEFTLGNEDRQADEAPTQPSFPMTAAQRGIWYAHQFDSEVPLSVSAYVELRGPVDLDVLADAVHKTARDTESALLRVIETDDEPVLTVDRDREVELGYVDLRDDADPHAAALNWMKTHRLKPVDLVTDHLLETYVLQLADEHVIWYCWGHHLAFDGYGAMFMLTAVAAHYGAIVEGRDYTPPTSASMLHISEMDREYRASERFETDRQYWKDQLDSIDPDVAATARASLTRSEVLRRGAETDDLTAALTAIIASSELSEELAADLRAAAKACGVRPASAITAIVALYLSGLTGRNETVISLPVAARTSDMLRVSAGMTSNVLPIEVPTEPSMTIRELFAQANLHIKHGLKHQRFRHEDINRELLGDTGTERDFYGPMVNVMLFFSHIDFGSVSGEVHLLSTGPVEDLSFNVYENFGNQHIMLDLEANPNRYSPDEVHDHHRRIEALLTDIVRGDLDRTIAQVSTVPADERRQLLHVWNDTYRELPAQTLTELLDAAAEHHADRPALQSAGNATHPLTYADLARHTNRLARRLIAEGAGPESVVAVTLPRSVEQVVAIHAVIKSGAAYLPINPDDPADRIEHILGTASPSIVLVATDQQAPETTATVLDVGLDDTSDVDHRAITDADRRAPLRPEHPAYVIFTSGSTGKPKGVTVSHRAITNRLQWMQHEYHIDQNDRVIQKTPATFDVSVWEFFWPLAAGAHLIVPTPDGHRDPWYLRDVMSAHAVTVAHFVPSMLAAFVSAFESDPQTAEGRDGLDNLRLVFTSGEALATATAVRFRRVSNAPVNNLYGPTEAAVDVTFENDSASSTGASVPIGRPVWNTAVYVLDQQLRPQPVGAVGELYLAGTQLARGYVGRPDLTADRFVADPHQPGRRMYRTGDLVRWRADGTLDYIGRSDFQVKIRGQRIELGEVQAALTGAGGVGEAVVVVRVDPGTGDPMLVGYITPSGGASPDPVDIRRALRRTLPEFMIPSVIVELDQIPTTSNGKLDSRALPDPVFVPTQDTTVAPRDDLELALCQLFSGILGRETVSAEASFFDLGGNSLLATKIVARLTALAGRRIGIKTLFAAPTPSDLAEALRDMGVDESLIRPDRAVTTIKAVTTDDTRIPLSAAQQRVWFINRSDPESGAYNIPFRLTLRGTLDHDALAQALVDVAERQQVLRTVFPLDDDGPFQRVLPVDEVDLDLAETEVSRPDVERVSRELAGEGFDLGQQVPIRARLLRMSDTEHVLVVVLHHIAADGLSLAPLAGDLSIAYTARSAGHRPDWQPLPVQYSDFSIWQAEQLADDSSPDSIAAQLRYWSLTLADMPAQTDLPTDRPRPANPTMRAGGHTVELDADVHRGLLAAAQAPGEQTLFTVVHALVATLLRRMANDDDVAVGTPVGGRGDDALDQLVGMFVNTVVLRASISKSDSFGDLVSRLQAITVDALAHADAPFEQVVQAVNPDRSNPAHPLFQVSIALNENTDISLELPGLIVSAAPISAGVIKFDLQFTVTEQYTTDGEPAGLDVEIDYAAELFDHATIRTLGKRLQQVARGVLADPTRPIGDINILGRAEEMALVPATGPTPRRARVLPDILAEAVSVNPDAVAVREAGRELTYVELDTRSDALAHLLIAEGIGPEDFVAIAVPRSLEWIIALWATAKTGAAWVPVDPRYPAERIDHILADSGAKLCLTVRNSPVAPPGTPAIAVDHPELLEQLRAAPDNPVRSHHRVGPLTLDNPAYLIYTSGTTGVPKGVVVSHHGLVDFTSEQVQRFGVETDSVTLHFASPSFDASVLEVLMAVGGAATMVIAPPHVLGGNELQDVLADQSVTHAFVTPSVLATMESDALPSLSTVIVGGEHPNPEVISRWARGRRLFNAYGPTEATVAATITDPIAPDETLSIGGPVRGMDLLVLDERLQPVPTGAVGELYLAGGHLARGYHRRVRRTSESFLANPFGRDGDRMYRTGDLVRWTSAGELEFLGRADSQVKVRGFRIELGEIDAALIRDDLVAEAVTVARPGRDGTTELVSYVSPVTAHTLQADSLRERLSAQLPGHMVPRSIMVIDRLPVTPSGKIDYRALPEPSRSADSPTDNGGGPRGLREQQIAAMFAQVTGRDVATIGRSEDFFEMGGNSLMATQVVARLEALLGRRVPVRTLFDNPTTARLARACAAEPGDDAAAPLPELVARERPAFGRDSVPALAASRLWFLNRLEPESGAYNIAFAVTLRGALNVAALELALSDVVARHEPLRTIYPEDDGRPQVEVLEAPRFELPVAESAGDQLAERQTALGVEGFDLRTSPPIRAELVRTDVDTHVLTMVIHHIAADGWSLRPLATDLAVAYEARCAGRTPDLAPLPVRFRDFAEWQRAALGDDQDPSSRISGLLTWWRDTLSGVSRESILAHTDTGEHGSGTVDFQIAPEVLDGLSSVARSRDASLFMVMHSAFAALLHRLSTHSDVHLEGADSDVVIGSPVAGRDHPDLADLVGMFVNTVVLRTPVKSGAQFTELIDRVRDTDIDAFSHADVPYDQLATAVADDRRQQDPLVRVALAFADESGPALQLGELIADVTEIDTAGTRFDLELRVTGHMMRLTYARDKYPAAVIEAMAQRFVRVLESVVADPEITIGDLDVLTENEWPEGVAAGTDEAGNAWSDQQTLLPDLLADAVSRDPDAPALVFDAGQWPASEAGPGTLTDDGRQVLTYRELDEWSNRWARYLLSLEIGPEDIVPIALQRGATSVAAMWAITKTGAAFLPVDPGYPAERIEHMVTDSKAVVGLTDQATAHDLPVGVRWISLDGQLGAAVNTMSGRRLTRHRWAQPDNIAYVIYTSGSTGVPKGVAVTHRGLAPLAAEQRERYGVDSDSRTLHFASPSFDASMLELLLAVSAGATMVIAPRIYGGSELEQFLRSQRITHAFITPAALATVPSADLPDLRTLAVGGEACGPDLVRTWAPGRTFLNAYGPTETTVVSVMATINGDDSRPLPSGPIPIGMPVRGEGAVVLDAALRPVPAGVPGELYLSGAGLARGYVRRAGLTATRFVANPYGEPGGLLYRTGDVVTVNPDGVITYLSRSDNQVKLRGFRIELGEVNTALTARPDIRFAVTVVRGRGEGATLASYVVPVDGEVDLDDVRRHLQARLPRHQVPASITPIDSIPLTANGKLNSAALPEPVVGGTDTERRPVAGDAQEALATLFAEVLGVPADQIGADDDFFELGGTSLTATQLISRINRALGTELPVRVVFDHPTVSDLAGFAAAGDVVSDRGERAPLSHRDHATSAPLSLAQRRLWFLSRTDPESAAYNVPFAVEFHGELSVEALHSALIDLVERHESLRTLFPEVDGEATQVPEPDAAKVIGHRLLVENHDTADLESLVLTTAAQGFDLSNQPPIRVRLLRTGPLSHTLVVVLHHIAADGWSLPTLLGDLMLAYRARSAGEAPQFDPLPVSYIDHTLWQHTTVGSPDDPGSAAARQIDYWRGVLADAPVDSTIPSQEETTKAQDGAAAHSGGHTVLTIDDDLRGAIAELARREGVSPFMLMHAALAVLMYRMGSGSDVLIGTPVAGRFEPELQRVVGMFVNTLALRSTLDPAASFTELLSSIRESDLEALAHVDVPFDDVVSAVNPQRVPGRHPLFQVALSVHDWSETSLGGNLDAGAGLLAQVTEVDTESVKFDLQFTVTGINPGAEGQARIKMTYARSRYDQRTAEAISARLIRVLRAVTDSPTMPVGDTPVTDFVEEATLAPVRGLPAPKPRSLVELFTAAVNDNPDGTALIDAHTSVSYRQVDTRSNKLARLLLRRGLGPDSLVAMAIPRSVDAIIATIAISKTGAAFLPVDPTYPAGRIEHMLADSRVRVGITIEQYAQSMPPAVDWFVLDDSAVQGATVSMSALPLTPAEVGHGTRHDQLAYIIYTSGSTGRPKGVMVPHRGLAAVHDELKAKMSPESASRVLHFASPSFDASILEMLLAISGRSALVVSPTDVFGGDQLADFLELGAVTHAFITPAALASLDHRRVRGLRTIAVGGEAFGSDLVRRWSADRLMLNVYGPTETTIITTSSEPMAPDTPITIGAPNRGVRALVLDSRLHPTPVGVAGELYLIGDQVTRGYFGRPDLTSARFVANPTGVGGERMYRTGDVVRWTATRTLQYVGRSDDQVQVRGFRIELGEIDAVLSGLEQVQHSVTIVDNGEEAGHSARLLSYVVAHDGADIDTAALRDKLAHKLPRHMVPSAITVIDAMPLTPVGKLDKKALPKPEFSSEPGREPSPGTETIVAQAFAKALDIESVSAVDGFFDLGGNSLLATKVIATLRDEAGIAVPVGWMFSDSSPEELAARIDEQAADSDPADTGAAAGIDPALAPLIGLRAQGTRAPLFAVHPALGVAWSYTALLPHLDSDRPLYGLQNPALSGGPRLRSVPDLAAYYLQQVRAVQPEGPYHLIGWSLGGSIAHEMAVQLHEQGHQVETLMLLDSYVIPGRPELDVTPSVGELLTEFGFGDGELTGDVGGDIGIDEATEIIRASEGPLAHLSVTDLESLYDAYVAATAVAREWTPRVYDGAAMFVTASEDPPPGRPAVDDWRHHVTGDIGHTVAYCRHSQLLDGDHVHPVAGALGDHLATLDERTNDDQSIR</sequence>
<dbReference type="CDD" id="cd17646">
    <property type="entry name" value="A_NRPS_AB3403-like"/>
    <property type="match status" value="1"/>
</dbReference>
<dbReference type="NCBIfam" id="NF003417">
    <property type="entry name" value="PRK04813.1"/>
    <property type="match status" value="4"/>
</dbReference>
<dbReference type="Gene3D" id="3.40.50.980">
    <property type="match status" value="6"/>
</dbReference>
<dbReference type="EMBL" id="RBKV01000001">
    <property type="protein sequence ID" value="RKR94467.1"/>
    <property type="molecule type" value="Genomic_DNA"/>
</dbReference>
<dbReference type="GO" id="GO:0031177">
    <property type="term" value="F:phosphopantetheine binding"/>
    <property type="evidence" value="ECO:0007669"/>
    <property type="project" value="InterPro"/>
</dbReference>
<dbReference type="InterPro" id="IPR001242">
    <property type="entry name" value="Condensation_dom"/>
</dbReference>
<feature type="domain" description="Carrier" evidence="6">
    <location>
        <begin position="3176"/>
        <end position="3250"/>
    </location>
</feature>
<dbReference type="FunFam" id="1.10.1200.10:FF:000005">
    <property type="entry name" value="Nonribosomal peptide synthetase 1"/>
    <property type="match status" value="1"/>
</dbReference>
<evidence type="ECO:0000313" key="8">
    <source>
        <dbReference type="Proteomes" id="UP000274762"/>
    </source>
</evidence>
<dbReference type="InterPro" id="IPR020802">
    <property type="entry name" value="TesA-like"/>
</dbReference>
<dbReference type="InterPro" id="IPR045851">
    <property type="entry name" value="AMP-bd_C_sf"/>
</dbReference>
<evidence type="ECO:0000259" key="6">
    <source>
        <dbReference type="PROSITE" id="PS50075"/>
    </source>
</evidence>
<evidence type="ECO:0000256" key="2">
    <source>
        <dbReference type="ARBA" id="ARBA00006432"/>
    </source>
</evidence>
<dbReference type="SMART" id="SM00824">
    <property type="entry name" value="PKS_TE"/>
    <property type="match status" value="1"/>
</dbReference>
<dbReference type="GO" id="GO:0009366">
    <property type="term" value="C:enterobactin synthetase complex"/>
    <property type="evidence" value="ECO:0007669"/>
    <property type="project" value="TreeGrafter"/>
</dbReference>
<dbReference type="InterPro" id="IPR009081">
    <property type="entry name" value="PP-bd_ACP"/>
</dbReference>
<dbReference type="InterPro" id="IPR025110">
    <property type="entry name" value="AMP-bd_C"/>
</dbReference>
<dbReference type="InterPro" id="IPR042099">
    <property type="entry name" value="ANL_N_sf"/>
</dbReference>
<dbReference type="PROSITE" id="PS00455">
    <property type="entry name" value="AMP_BINDING"/>
    <property type="match status" value="4"/>
</dbReference>